<accession>A0ABT3MI63</accession>
<proteinExistence type="predicted"/>
<evidence type="ECO:0000313" key="3">
    <source>
        <dbReference type="Proteomes" id="UP001208912"/>
    </source>
</evidence>
<evidence type="ECO:0000259" key="1">
    <source>
        <dbReference type="Pfam" id="PF11074"/>
    </source>
</evidence>
<feature type="domain" description="DUF2779" evidence="1">
    <location>
        <begin position="391"/>
        <end position="537"/>
    </location>
</feature>
<dbReference type="Proteomes" id="UP001208912">
    <property type="component" value="Unassembled WGS sequence"/>
</dbReference>
<dbReference type="RefSeq" id="WP_265368914.1">
    <property type="nucleotide sequence ID" value="NZ_JAMQPM010000003.1"/>
</dbReference>
<gene>
    <name evidence="2" type="ORF">ND861_09505</name>
</gene>
<reference evidence="2 3" key="1">
    <citation type="submission" date="2022-06" db="EMBL/GenBank/DDBJ databases">
        <title>Leptospira isolates from biofilms formed at urban environments.</title>
        <authorList>
            <person name="Ribeiro P.S."/>
            <person name="Sousa T."/>
            <person name="Carvalho N."/>
            <person name="Aburjaile F."/>
            <person name="Neves F."/>
            <person name="Oliveira D."/>
            <person name="Blanco L."/>
            <person name="Lima J."/>
            <person name="Costa F."/>
            <person name="Brenig B."/>
            <person name="Soares S."/>
            <person name="Ramos R."/>
            <person name="Goes-Neto A."/>
            <person name="Matiuzzi M."/>
            <person name="Azevedo V."/>
            <person name="Ristow P."/>
        </authorList>
    </citation>
    <scope>NUCLEOTIDE SEQUENCE [LARGE SCALE GENOMIC DNA]</scope>
    <source>
        <strain evidence="2 3">VSF19</strain>
    </source>
</reference>
<comment type="caution">
    <text evidence="2">The sequence shown here is derived from an EMBL/GenBank/DDBJ whole genome shotgun (WGS) entry which is preliminary data.</text>
</comment>
<name>A0ABT3MI63_9LEPT</name>
<dbReference type="EMBL" id="JAMQPM010000003">
    <property type="protein sequence ID" value="MCW7526579.1"/>
    <property type="molecule type" value="Genomic_DNA"/>
</dbReference>
<keyword evidence="3" id="KW-1185">Reference proteome</keyword>
<organism evidence="2 3">
    <name type="scientific">Leptospira soteropolitanensis</name>
    <dbReference type="NCBI Taxonomy" id="2950025"/>
    <lineage>
        <taxon>Bacteria</taxon>
        <taxon>Pseudomonadati</taxon>
        <taxon>Spirochaetota</taxon>
        <taxon>Spirochaetia</taxon>
        <taxon>Leptospirales</taxon>
        <taxon>Leptospiraceae</taxon>
        <taxon>Leptospira</taxon>
    </lineage>
</organism>
<sequence length="683" mass="78181">MFVILVSMSMSKPTKSRYLTKSRYQLAGECPTKLYYASNPEYANQSLEDSFLESLAEGGFQVGELAKLYEMDSDSFEVEGLEIESAVKETELLLEKDKVTIFEAAIRYQNLLIRADILKKNGNQIELIEVKAKSFAGTDESSFLNVRGDQINSAYSSYLEDVAFQTFVLKKAYPQYRIKSYLMLANKNAKATVNGLNQIFKITQENGRKQIQIDEPILKKTGLGEKILIKVCVDSVLPFIYEAEGMAVYEKRIQDLATSYEANTKIQPTISTTCNSCEFTCTESDVAEGKKDGFLECWTESLGLPKEAFAKPLVFELWNSRKSSQYLRESKYFLEDLSEEDLTINPSEDDTLSTSERQWLQLKKVLDGDKSVYLNTVGLKVEMDRWKFPLHFIDFETSTVAIPFYQGMSPYEEVAFQFSHHVVNEDGSVEHKGQYLSTEPGVFPNFDFVRHLKKELESDDGTIFRYSNHENTILNRIIEQLDESMEPDKQELIDWIKTITHSGGKNENTWVGDRDMVDLCEIVKKYHYDPRTKGSNSIKAVLPAVLNSSSYLQSIYNKPIYGNEIKSLNFKDKVWLEIDPFTKEATNPYDQLPDLFQGIEIPESELSLANQNKLARLNDGGAALTAFAFLQFMDCSERVRTKIKEALLKYCELDTLAMVFIYQYFRYEVDLGKQIDSRQLLRG</sequence>
<dbReference type="InterPro" id="IPR021301">
    <property type="entry name" value="DUF2779"/>
</dbReference>
<evidence type="ECO:0000313" key="2">
    <source>
        <dbReference type="EMBL" id="MCW7526579.1"/>
    </source>
</evidence>
<protein>
    <submittedName>
        <fullName evidence="2">DUF2779 domain-containing protein</fullName>
    </submittedName>
</protein>
<dbReference type="Pfam" id="PF11074">
    <property type="entry name" value="DUF2779"/>
    <property type="match status" value="1"/>
</dbReference>